<accession>A0ABW0VSJ3</accession>
<dbReference type="RefSeq" id="WP_379186308.1">
    <property type="nucleotide sequence ID" value="NZ_JBHSOW010000007.1"/>
</dbReference>
<evidence type="ECO:0000313" key="2">
    <source>
        <dbReference type="EMBL" id="MFC5647849.1"/>
    </source>
</evidence>
<dbReference type="SUPFAM" id="SSF82171">
    <property type="entry name" value="DPP6 N-terminal domain-like"/>
    <property type="match status" value="1"/>
</dbReference>
<protein>
    <recommendedName>
        <fullName evidence="4">Translocation protein TolB</fullName>
    </recommendedName>
</protein>
<comment type="caution">
    <text evidence="2">The sequence shown here is derived from an EMBL/GenBank/DDBJ whole genome shotgun (WGS) entry which is preliminary data.</text>
</comment>
<evidence type="ECO:0000313" key="3">
    <source>
        <dbReference type="Proteomes" id="UP001596047"/>
    </source>
</evidence>
<dbReference type="PANTHER" id="PTHR36842">
    <property type="entry name" value="PROTEIN TOLB HOMOLOG"/>
    <property type="match status" value="1"/>
</dbReference>
<reference evidence="3" key="1">
    <citation type="journal article" date="2019" name="Int. J. Syst. Evol. Microbiol.">
        <title>The Global Catalogue of Microorganisms (GCM) 10K type strain sequencing project: providing services to taxonomists for standard genome sequencing and annotation.</title>
        <authorList>
            <consortium name="The Broad Institute Genomics Platform"/>
            <consortium name="The Broad Institute Genome Sequencing Center for Infectious Disease"/>
            <person name="Wu L."/>
            <person name="Ma J."/>
        </authorList>
    </citation>
    <scope>NUCLEOTIDE SEQUENCE [LARGE SCALE GENOMIC DNA]</scope>
    <source>
        <strain evidence="3">CGMCC 1.3240</strain>
    </source>
</reference>
<evidence type="ECO:0000256" key="1">
    <source>
        <dbReference type="SAM" id="SignalP"/>
    </source>
</evidence>
<sequence>MYTLRKVLLVFGVVLSMACYDASRLSAAPSYELKAAFVRGGDLWMKNGDKETPLTKGEQIRNPKWSSNGRWIAHTRGQDEQELWVIDIQTGESILVSADGGGRGHFAWAPGSTLLAFQSEQRLYWVDLLKPERVVEAAVGIDNFSWYPDGQGFLASSETDRIPPDSWSPVRILKIPLNKPGDPSAVETLFVLPLPSDKFFAVGTSIFKWSADGRWIAFLATPTASLSADGNYLCLLSADGQSFQSIDQMANNELWFNWSPQGTKLAYIGGVGREATSNKRLMVTELPSAAGTAPVTWIKPISYTPTGYVDQNFTWQGNRHIVVSRAQELQQWSSDPASRPFPSLVNVNLGNRRHQQLTEPSKTYGDYQPLAVPIQRLIWVRSDRQKASVMFAAPNPAYSKVWIAGIDLGTNFYEQWNWNPVLSVYEPVGFK</sequence>
<dbReference type="PROSITE" id="PS51257">
    <property type="entry name" value="PROKAR_LIPOPROTEIN"/>
    <property type="match status" value="1"/>
</dbReference>
<keyword evidence="3" id="KW-1185">Reference proteome</keyword>
<organism evidence="2 3">
    <name type="scientific">Paenibacillus solisilvae</name>
    <dbReference type="NCBI Taxonomy" id="2486751"/>
    <lineage>
        <taxon>Bacteria</taxon>
        <taxon>Bacillati</taxon>
        <taxon>Bacillota</taxon>
        <taxon>Bacilli</taxon>
        <taxon>Bacillales</taxon>
        <taxon>Paenibacillaceae</taxon>
        <taxon>Paenibacillus</taxon>
    </lineage>
</organism>
<keyword evidence="1" id="KW-0732">Signal</keyword>
<gene>
    <name evidence="2" type="ORF">ACFPYJ_01700</name>
</gene>
<proteinExistence type="predicted"/>
<feature type="signal peptide" evidence="1">
    <location>
        <begin position="1"/>
        <end position="27"/>
    </location>
</feature>
<dbReference type="Proteomes" id="UP001596047">
    <property type="component" value="Unassembled WGS sequence"/>
</dbReference>
<evidence type="ECO:0008006" key="4">
    <source>
        <dbReference type="Google" id="ProtNLM"/>
    </source>
</evidence>
<dbReference type="InterPro" id="IPR011042">
    <property type="entry name" value="6-blade_b-propeller_TolB-like"/>
</dbReference>
<dbReference type="EMBL" id="JBHSOW010000007">
    <property type="protein sequence ID" value="MFC5647849.1"/>
    <property type="molecule type" value="Genomic_DNA"/>
</dbReference>
<feature type="chain" id="PRO_5047029132" description="Translocation protein TolB" evidence="1">
    <location>
        <begin position="28"/>
        <end position="431"/>
    </location>
</feature>
<dbReference type="Gene3D" id="2.120.10.30">
    <property type="entry name" value="TolB, C-terminal domain"/>
    <property type="match status" value="2"/>
</dbReference>
<dbReference type="PANTHER" id="PTHR36842:SF1">
    <property type="entry name" value="PROTEIN TOLB"/>
    <property type="match status" value="1"/>
</dbReference>
<name>A0ABW0VSJ3_9BACL</name>